<dbReference type="RefSeq" id="WP_274337812.1">
    <property type="nucleotide sequence ID" value="NZ_CP118106.1"/>
</dbReference>
<name>A0ABY7XBY8_9BACL</name>
<keyword evidence="2" id="KW-1185">Reference proteome</keyword>
<protein>
    <submittedName>
        <fullName evidence="1">Phospholipase D family protein</fullName>
    </submittedName>
</protein>
<evidence type="ECO:0000313" key="1">
    <source>
        <dbReference type="EMBL" id="WDI02380.1"/>
    </source>
</evidence>
<sequence length="398" mass="45212">MAKMQFLMQGMNAEFNHKKAVEDLLSLENANQIILSTAFLTSEGVYLLREPLQAANDKITAFIGVRNGITSKQGFESLFELGVETYAVDTGSSRFIFHPKAFLSMNSNKAVSIVGSANLTYGGLVNNLESSSVTELDLKNNFDDNQYVQSFINVFAELKANFPENVIKIGSKETIQLLFDEGKLIDESEPKKISNVGRNKKGEEVTPVMLLKREKVSLPAKARKAANNMDRKHQLEQTEILDPATVAILDNKSMELREVWMSKELRERDLNVPTGTTTNVTGSMLLKKGQYDIDQQTYFREDVFKHLNWSNRPGKDSHFEYATAKFHFIIEGINYGEYKLELKHDTRTDTKTYEQRQPMTHLLWGNAKKLIANRNLLEKHLTLFQVLGSADEFLIEIQ</sequence>
<gene>
    <name evidence="1" type="ORF">PUW25_24865</name>
</gene>
<dbReference type="Gene3D" id="3.30.870.10">
    <property type="entry name" value="Endonuclease Chain A"/>
    <property type="match status" value="1"/>
</dbReference>
<dbReference type="CDD" id="cd09117">
    <property type="entry name" value="PLDc_Bfil_DEXD_like"/>
    <property type="match status" value="1"/>
</dbReference>
<organism evidence="1 2">
    <name type="scientific">Paenibacillus urinalis</name>
    <dbReference type="NCBI Taxonomy" id="521520"/>
    <lineage>
        <taxon>Bacteria</taxon>
        <taxon>Bacillati</taxon>
        <taxon>Bacillota</taxon>
        <taxon>Bacilli</taxon>
        <taxon>Bacillales</taxon>
        <taxon>Paenibacillaceae</taxon>
        <taxon>Paenibacillus</taxon>
    </lineage>
</organism>
<dbReference type="EMBL" id="CP118108">
    <property type="protein sequence ID" value="WDI02380.1"/>
    <property type="molecule type" value="Genomic_DNA"/>
</dbReference>
<evidence type="ECO:0000313" key="2">
    <source>
        <dbReference type="Proteomes" id="UP001221519"/>
    </source>
</evidence>
<proteinExistence type="predicted"/>
<reference evidence="1 2" key="1">
    <citation type="submission" date="2023-02" db="EMBL/GenBank/DDBJ databases">
        <title>Pathogen: clinical or host-associated sample.</title>
        <authorList>
            <person name="Hergert J."/>
            <person name="Casey R."/>
            <person name="Wagner J."/>
            <person name="Young E.L."/>
            <person name="Oakeson K.F."/>
        </authorList>
    </citation>
    <scope>NUCLEOTIDE SEQUENCE [LARGE SCALE GENOMIC DNA]</scope>
    <source>
        <strain evidence="1 2">2022CK-00829</strain>
    </source>
</reference>
<accession>A0ABY7XBY8</accession>
<dbReference type="Proteomes" id="UP001221519">
    <property type="component" value="Chromosome"/>
</dbReference>